<keyword evidence="4" id="KW-1185">Reference proteome</keyword>
<evidence type="ECO:0000259" key="2">
    <source>
        <dbReference type="Pfam" id="PF01702"/>
    </source>
</evidence>
<dbReference type="PANTHER" id="PTHR43530:SF1">
    <property type="entry name" value="QUEUINE TRNA-RIBOSYLTRANSFERASE CATALYTIC SUBUNIT 1"/>
    <property type="match status" value="1"/>
</dbReference>
<dbReference type="Gene3D" id="3.20.20.105">
    <property type="entry name" value="Queuine tRNA-ribosyltransferase-like"/>
    <property type="match status" value="1"/>
</dbReference>
<gene>
    <name evidence="3" type="primary">qtrt1</name>
    <name evidence="3" type="ORF">TNCT_548551</name>
</gene>
<organism evidence="3 4">
    <name type="scientific">Trichonephila clavata</name>
    <name type="common">Joro spider</name>
    <name type="synonym">Nephila clavata</name>
    <dbReference type="NCBI Taxonomy" id="2740835"/>
    <lineage>
        <taxon>Eukaryota</taxon>
        <taxon>Metazoa</taxon>
        <taxon>Ecdysozoa</taxon>
        <taxon>Arthropoda</taxon>
        <taxon>Chelicerata</taxon>
        <taxon>Arachnida</taxon>
        <taxon>Araneae</taxon>
        <taxon>Araneomorphae</taxon>
        <taxon>Entelegynae</taxon>
        <taxon>Araneoidea</taxon>
        <taxon>Nephilidae</taxon>
        <taxon>Trichonephila</taxon>
    </lineage>
</organism>
<reference evidence="3" key="1">
    <citation type="submission" date="2020-07" db="EMBL/GenBank/DDBJ databases">
        <title>Multicomponent nature underlies the extraordinary mechanical properties of spider dragline silk.</title>
        <authorList>
            <person name="Kono N."/>
            <person name="Nakamura H."/>
            <person name="Mori M."/>
            <person name="Yoshida Y."/>
            <person name="Ohtoshi R."/>
            <person name="Malay A.D."/>
            <person name="Moran D.A.P."/>
            <person name="Tomita M."/>
            <person name="Numata K."/>
            <person name="Arakawa K."/>
        </authorList>
    </citation>
    <scope>NUCLEOTIDE SEQUENCE</scope>
</reference>
<comment type="caution">
    <text evidence="3">The sequence shown here is derived from an EMBL/GenBank/DDBJ whole genome shotgun (WGS) entry which is preliminary data.</text>
</comment>
<sequence>MFDCVYPTRTARFGTALVPGGELNLKLQRFAKDFRPIDENCKCPTCVRYSRSHIYHIIRKETAACHMISTHNVAHQMNLMKSIRESILENRFPKFIEDFMIQMFPNKDYPSWAVDALKSVNIHLPS</sequence>
<feature type="domain" description="tRNA-guanine(15) transglycosylase-like" evidence="2">
    <location>
        <begin position="1"/>
        <end position="103"/>
    </location>
</feature>
<dbReference type="Pfam" id="PF01702">
    <property type="entry name" value="TGT"/>
    <property type="match status" value="1"/>
</dbReference>
<dbReference type="PANTHER" id="PTHR43530">
    <property type="entry name" value="QUEUINE TRNA-RIBOSYLTRANSFERASE CATALYTIC SUBUNIT 1"/>
    <property type="match status" value="1"/>
</dbReference>
<dbReference type="GO" id="GO:0006400">
    <property type="term" value="P:tRNA modification"/>
    <property type="evidence" value="ECO:0007669"/>
    <property type="project" value="InterPro"/>
</dbReference>
<dbReference type="GO" id="GO:0008479">
    <property type="term" value="F:tRNA-guanosine(34) queuine transglycosylase activity"/>
    <property type="evidence" value="ECO:0007669"/>
    <property type="project" value="TreeGrafter"/>
</dbReference>
<proteinExistence type="predicted"/>
<dbReference type="InterPro" id="IPR002616">
    <property type="entry name" value="tRNA_ribo_trans-like"/>
</dbReference>
<dbReference type="NCBIfam" id="TIGR00449">
    <property type="entry name" value="tgt_general"/>
    <property type="match status" value="1"/>
</dbReference>
<dbReference type="OrthoDB" id="10249838at2759"/>
<evidence type="ECO:0000313" key="3">
    <source>
        <dbReference type="EMBL" id="GFR26729.1"/>
    </source>
</evidence>
<keyword evidence="1" id="KW-0862">Zinc</keyword>
<dbReference type="EMBL" id="BMAO01008824">
    <property type="protein sequence ID" value="GFR26729.1"/>
    <property type="molecule type" value="Genomic_DNA"/>
</dbReference>
<protein>
    <submittedName>
        <fullName evidence="3">Queuine tRNA-ribosyltransferase catalytic subunit 1</fullName>
    </submittedName>
</protein>
<dbReference type="AlphaFoldDB" id="A0A8X6HN10"/>
<name>A0A8X6HN10_TRICU</name>
<dbReference type="SUPFAM" id="SSF51713">
    <property type="entry name" value="tRNA-guanine transglycosylase"/>
    <property type="match status" value="1"/>
</dbReference>
<dbReference type="InterPro" id="IPR036511">
    <property type="entry name" value="TGT-like_sf"/>
</dbReference>
<dbReference type="Proteomes" id="UP000887116">
    <property type="component" value="Unassembled WGS sequence"/>
</dbReference>
<evidence type="ECO:0000313" key="4">
    <source>
        <dbReference type="Proteomes" id="UP000887116"/>
    </source>
</evidence>
<evidence type="ECO:0000256" key="1">
    <source>
        <dbReference type="ARBA" id="ARBA00022833"/>
    </source>
</evidence>
<accession>A0A8X6HN10</accession>
<dbReference type="GO" id="GO:0005829">
    <property type="term" value="C:cytosol"/>
    <property type="evidence" value="ECO:0007669"/>
    <property type="project" value="TreeGrafter"/>
</dbReference>